<reference evidence="1" key="1">
    <citation type="submission" date="2023-10" db="EMBL/GenBank/DDBJ databases">
        <title>Genome assembly of Pristionchus species.</title>
        <authorList>
            <person name="Yoshida K."/>
            <person name="Sommer R.J."/>
        </authorList>
    </citation>
    <scope>NUCLEOTIDE SEQUENCE</scope>
    <source>
        <strain evidence="1">RS0144</strain>
    </source>
</reference>
<dbReference type="EMBL" id="BTSX01000001">
    <property type="protein sequence ID" value="GMS81587.1"/>
    <property type="molecule type" value="Genomic_DNA"/>
</dbReference>
<name>A0AAV5SG24_9BILA</name>
<organism evidence="1 2">
    <name type="scientific">Pristionchus entomophagus</name>
    <dbReference type="NCBI Taxonomy" id="358040"/>
    <lineage>
        <taxon>Eukaryota</taxon>
        <taxon>Metazoa</taxon>
        <taxon>Ecdysozoa</taxon>
        <taxon>Nematoda</taxon>
        <taxon>Chromadorea</taxon>
        <taxon>Rhabditida</taxon>
        <taxon>Rhabditina</taxon>
        <taxon>Diplogasteromorpha</taxon>
        <taxon>Diplogasteroidea</taxon>
        <taxon>Neodiplogasteridae</taxon>
        <taxon>Pristionchus</taxon>
    </lineage>
</organism>
<accession>A0AAV5SG24</accession>
<evidence type="ECO:0000313" key="2">
    <source>
        <dbReference type="Proteomes" id="UP001432027"/>
    </source>
</evidence>
<proteinExistence type="predicted"/>
<dbReference type="Proteomes" id="UP001432027">
    <property type="component" value="Unassembled WGS sequence"/>
</dbReference>
<gene>
    <name evidence="1" type="ORF">PENTCL1PPCAC_3762</name>
</gene>
<dbReference type="AlphaFoldDB" id="A0AAV5SG24"/>
<feature type="non-terminal residue" evidence="1">
    <location>
        <position position="1"/>
    </location>
</feature>
<sequence>FFQIFIDHNFLEFFEKVISTPSLKSLKLIDIVFDTDLGYNGIERFLSLLISRRPTYLKLVFVEDPWAFLDQRFLVTYVHAVPLAEVALYDRENTFMLRPTNKFSEVLFMFKSIDLPSILLDTNWILPEIVVSL</sequence>
<keyword evidence="2" id="KW-1185">Reference proteome</keyword>
<protein>
    <submittedName>
        <fullName evidence="1">Uncharacterized protein</fullName>
    </submittedName>
</protein>
<comment type="caution">
    <text evidence="1">The sequence shown here is derived from an EMBL/GenBank/DDBJ whole genome shotgun (WGS) entry which is preliminary data.</text>
</comment>
<feature type="non-terminal residue" evidence="1">
    <location>
        <position position="133"/>
    </location>
</feature>
<evidence type="ECO:0000313" key="1">
    <source>
        <dbReference type="EMBL" id="GMS81587.1"/>
    </source>
</evidence>